<comment type="cofactor">
    <cofactor evidence="8 13">
        <name>Zn(2+)</name>
        <dbReference type="ChEBI" id="CHEBI:29105"/>
    </cofactor>
    <text evidence="8 13">Binds 1 zinc ion per subunit.</text>
</comment>
<keyword evidence="8" id="KW-0368">Histidine biosynthesis</keyword>
<dbReference type="GO" id="GO:0051287">
    <property type="term" value="F:NAD binding"/>
    <property type="evidence" value="ECO:0007669"/>
    <property type="project" value="InterPro"/>
</dbReference>
<accession>A0A369AKR1</accession>
<dbReference type="EC" id="1.1.1.23" evidence="3 8"/>
<feature type="binding site" evidence="8 12">
    <location>
        <position position="415"/>
    </location>
    <ligand>
        <name>substrate</name>
    </ligand>
</feature>
<proteinExistence type="inferred from homology"/>
<evidence type="ECO:0000256" key="12">
    <source>
        <dbReference type="PIRSR" id="PIRSR000099-3"/>
    </source>
</evidence>
<dbReference type="PIRSF" id="PIRSF000099">
    <property type="entry name" value="Histidinol_dh"/>
    <property type="match status" value="1"/>
</dbReference>
<dbReference type="PRINTS" id="PR00083">
    <property type="entry name" value="HOLDHDRGNASE"/>
</dbReference>
<comment type="similarity">
    <text evidence="2 8 9 14">Belongs to the histidinol dehydrogenase family.</text>
</comment>
<dbReference type="Gene3D" id="3.40.50.1980">
    <property type="entry name" value="Nitrogenase molybdenum iron protein domain"/>
    <property type="match status" value="2"/>
</dbReference>
<dbReference type="GO" id="GO:0000105">
    <property type="term" value="P:L-histidine biosynthetic process"/>
    <property type="evidence" value="ECO:0007669"/>
    <property type="project" value="UniProtKB-UniRule"/>
</dbReference>
<dbReference type="Pfam" id="PF00815">
    <property type="entry name" value="Histidinol_dh"/>
    <property type="match status" value="1"/>
</dbReference>
<feature type="binding site" evidence="8 11">
    <location>
        <position position="214"/>
    </location>
    <ligand>
        <name>NAD(+)</name>
        <dbReference type="ChEBI" id="CHEBI:57540"/>
    </ligand>
</feature>
<evidence type="ECO:0000256" key="8">
    <source>
        <dbReference type="HAMAP-Rule" id="MF_01024"/>
    </source>
</evidence>
<feature type="binding site" evidence="8 12">
    <location>
        <position position="237"/>
    </location>
    <ligand>
        <name>substrate</name>
    </ligand>
</feature>
<evidence type="ECO:0000256" key="4">
    <source>
        <dbReference type="ARBA" id="ARBA00022723"/>
    </source>
</evidence>
<keyword evidence="6 8" id="KW-0560">Oxidoreductase</keyword>
<evidence type="ECO:0000256" key="2">
    <source>
        <dbReference type="ARBA" id="ARBA00010178"/>
    </source>
</evidence>
<feature type="active site" description="Proton acceptor" evidence="8 10">
    <location>
        <position position="327"/>
    </location>
</feature>
<dbReference type="SUPFAM" id="SSF53720">
    <property type="entry name" value="ALDH-like"/>
    <property type="match status" value="1"/>
</dbReference>
<evidence type="ECO:0000256" key="10">
    <source>
        <dbReference type="PIRSR" id="PIRSR000099-1"/>
    </source>
</evidence>
<feature type="binding site" evidence="8 12">
    <location>
        <position position="262"/>
    </location>
    <ligand>
        <name>substrate</name>
    </ligand>
</feature>
<evidence type="ECO:0000313" key="15">
    <source>
        <dbReference type="EMBL" id="RCX08918.1"/>
    </source>
</evidence>
<dbReference type="InterPro" id="IPR022695">
    <property type="entry name" value="Histidinol_DH_monofunct"/>
</dbReference>
<protein>
    <recommendedName>
        <fullName evidence="3 8">Histidinol dehydrogenase</fullName>
        <shortName evidence="8">HDH</shortName>
        <ecNumber evidence="3 8">1.1.1.23</ecNumber>
    </recommendedName>
</protein>
<dbReference type="Proteomes" id="UP000253034">
    <property type="component" value="Unassembled WGS sequence"/>
</dbReference>
<gene>
    <name evidence="8" type="primary">hisD</name>
    <name evidence="15" type="ORF">DFR58_14029</name>
</gene>
<feature type="binding site" evidence="8 13">
    <location>
        <position position="259"/>
    </location>
    <ligand>
        <name>Zn(2+)</name>
        <dbReference type="ChEBI" id="CHEBI:29105"/>
    </ligand>
</feature>
<dbReference type="InterPro" id="IPR001692">
    <property type="entry name" value="Histidinol_DH_CS"/>
</dbReference>
<evidence type="ECO:0000256" key="7">
    <source>
        <dbReference type="ARBA" id="ARBA00049489"/>
    </source>
</evidence>
<dbReference type="RefSeq" id="WP_114300120.1">
    <property type="nucleotide sequence ID" value="NZ_QPJT01000040.1"/>
</dbReference>
<evidence type="ECO:0000256" key="1">
    <source>
        <dbReference type="ARBA" id="ARBA00003850"/>
    </source>
</evidence>
<dbReference type="FunFam" id="3.40.50.1980:FF:000026">
    <property type="entry name" value="Histidinol dehydrogenase"/>
    <property type="match status" value="1"/>
</dbReference>
<comment type="catalytic activity">
    <reaction evidence="7 8">
        <text>L-histidinol + 2 NAD(+) + H2O = L-histidine + 2 NADH + 3 H(+)</text>
        <dbReference type="Rhea" id="RHEA:20641"/>
        <dbReference type="ChEBI" id="CHEBI:15377"/>
        <dbReference type="ChEBI" id="CHEBI:15378"/>
        <dbReference type="ChEBI" id="CHEBI:57540"/>
        <dbReference type="ChEBI" id="CHEBI:57595"/>
        <dbReference type="ChEBI" id="CHEBI:57699"/>
        <dbReference type="ChEBI" id="CHEBI:57945"/>
        <dbReference type="EC" id="1.1.1.23"/>
    </reaction>
</comment>
<dbReference type="PANTHER" id="PTHR21256:SF2">
    <property type="entry name" value="HISTIDINE BIOSYNTHESIS TRIFUNCTIONAL PROTEIN"/>
    <property type="match status" value="1"/>
</dbReference>
<dbReference type="NCBIfam" id="TIGR00069">
    <property type="entry name" value="hisD"/>
    <property type="match status" value="1"/>
</dbReference>
<dbReference type="CDD" id="cd06572">
    <property type="entry name" value="Histidinol_dh"/>
    <property type="match status" value="1"/>
</dbReference>
<keyword evidence="4 8" id="KW-0479">Metal-binding</keyword>
<feature type="binding site" evidence="8 13">
    <location>
        <position position="420"/>
    </location>
    <ligand>
        <name>Zn(2+)</name>
        <dbReference type="ChEBI" id="CHEBI:29105"/>
    </ligand>
</feature>
<feature type="binding site" evidence="8 12">
    <location>
        <position position="259"/>
    </location>
    <ligand>
        <name>substrate</name>
    </ligand>
</feature>
<dbReference type="GO" id="GO:0004399">
    <property type="term" value="F:histidinol dehydrogenase activity"/>
    <property type="evidence" value="ECO:0007669"/>
    <property type="project" value="UniProtKB-UniRule"/>
</dbReference>
<dbReference type="FunFam" id="3.40.50.1980:FF:000001">
    <property type="entry name" value="Histidinol dehydrogenase"/>
    <property type="match status" value="1"/>
</dbReference>
<evidence type="ECO:0000256" key="3">
    <source>
        <dbReference type="ARBA" id="ARBA00012965"/>
    </source>
</evidence>
<evidence type="ECO:0000256" key="5">
    <source>
        <dbReference type="ARBA" id="ARBA00022833"/>
    </source>
</evidence>
<dbReference type="PROSITE" id="PS00611">
    <property type="entry name" value="HISOL_DEHYDROGENASE"/>
    <property type="match status" value="1"/>
</dbReference>
<feature type="binding site" evidence="8 13">
    <location>
        <position position="262"/>
    </location>
    <ligand>
        <name>Zn(2+)</name>
        <dbReference type="ChEBI" id="CHEBI:29105"/>
    </ligand>
</feature>
<dbReference type="EMBL" id="QPJT01000040">
    <property type="protein sequence ID" value="RCX08918.1"/>
    <property type="molecule type" value="Genomic_DNA"/>
</dbReference>
<dbReference type="UniPathway" id="UPA00031">
    <property type="reaction ID" value="UER00014"/>
</dbReference>
<dbReference type="OrthoDB" id="9805269at2"/>
<name>A0A369AKR1_9FIRM</name>
<reference evidence="15 16" key="1">
    <citation type="submission" date="2018-07" db="EMBL/GenBank/DDBJ databases">
        <title>Genomic Encyclopedia of Type Strains, Phase IV (KMG-IV): sequencing the most valuable type-strain genomes for metagenomic binning, comparative biology and taxonomic classification.</title>
        <authorList>
            <person name="Goeker M."/>
        </authorList>
    </citation>
    <scope>NUCLEOTIDE SEQUENCE [LARGE SCALE GENOMIC DNA]</scope>
    <source>
        <strain evidence="15 16">DSM 27016</strain>
    </source>
</reference>
<comment type="function">
    <text evidence="1 8">Catalyzes the sequential NAD-dependent oxidations of L-histidinol to L-histidinaldehyde and then to L-histidine.</text>
</comment>
<dbReference type="HAMAP" id="MF_01024">
    <property type="entry name" value="HisD"/>
    <property type="match status" value="1"/>
</dbReference>
<feature type="binding site" evidence="8 12">
    <location>
        <position position="420"/>
    </location>
    <ligand>
        <name>substrate</name>
    </ligand>
</feature>
<sequence>MIDIIDLRGKGEQELINRIEGRNSTASGDIMKTAEKIISDVRSYGDRAVFEYSLKLDGVELSPESIRIPSSEIESAYERVNPSLIEVIRKAKKSIEDFHYEQKEKSWFSTGQDGVILGQMYRPLEIVGLYVPGGTAAYPSSVLMNAVPAKVAGVEKIVMITPPKVEGINPAVLVAANEAGVDEIYRVGGAQGVAALAFGTSSVPKVDKIVGPGNAYVAAAKKLVYGVCDIDAIAGPSEIAVVADNTANAAFVAADLLSQAEHDILASSIAITDCEELAEEIKKQVEIQAASLPRREIISQSLHSYGAVVVVESIKRAIELVNIIAPEHLELCVKEPFNLLGSVKNAGAIFLGHYASEPLGDYFAGPNHVLPTNGTARFFSPLNVADFIKKSSVISYTREALEKAAEDVILFAEAEGLKAHANAIRARLADGERK</sequence>
<dbReference type="GO" id="GO:0005829">
    <property type="term" value="C:cytosol"/>
    <property type="evidence" value="ECO:0007669"/>
    <property type="project" value="TreeGrafter"/>
</dbReference>
<feature type="binding site" evidence="8 11">
    <location>
        <position position="130"/>
    </location>
    <ligand>
        <name>NAD(+)</name>
        <dbReference type="ChEBI" id="CHEBI:57540"/>
    </ligand>
</feature>
<feature type="binding site" evidence="8 11">
    <location>
        <position position="191"/>
    </location>
    <ligand>
        <name>NAD(+)</name>
        <dbReference type="ChEBI" id="CHEBI:57540"/>
    </ligand>
</feature>
<dbReference type="PANTHER" id="PTHR21256">
    <property type="entry name" value="HISTIDINOL DEHYDROGENASE HDH"/>
    <property type="match status" value="1"/>
</dbReference>
<comment type="pathway">
    <text evidence="8">Amino-acid biosynthesis; L-histidine biosynthesis; L-histidine from 5-phospho-alpha-D-ribose 1-diphosphate: step 9/9.</text>
</comment>
<keyword evidence="8" id="KW-0028">Amino-acid biosynthesis</keyword>
<keyword evidence="8 11" id="KW-0520">NAD</keyword>
<keyword evidence="5 8" id="KW-0862">Zinc</keyword>
<organism evidence="15 16">
    <name type="scientific">Anaerobacterium chartisolvens</name>
    <dbReference type="NCBI Taxonomy" id="1297424"/>
    <lineage>
        <taxon>Bacteria</taxon>
        <taxon>Bacillati</taxon>
        <taxon>Bacillota</taxon>
        <taxon>Clostridia</taxon>
        <taxon>Eubacteriales</taxon>
        <taxon>Oscillospiraceae</taxon>
        <taxon>Anaerobacterium</taxon>
    </lineage>
</organism>
<evidence type="ECO:0000256" key="13">
    <source>
        <dbReference type="PIRSR" id="PIRSR000099-4"/>
    </source>
</evidence>
<comment type="caution">
    <text evidence="15">The sequence shown here is derived from an EMBL/GenBank/DDBJ whole genome shotgun (WGS) entry which is preliminary data.</text>
</comment>
<feature type="binding site" evidence="8 12">
    <location>
        <position position="361"/>
    </location>
    <ligand>
        <name>substrate</name>
    </ligand>
</feature>
<dbReference type="InterPro" id="IPR012131">
    <property type="entry name" value="Hstdl_DH"/>
</dbReference>
<keyword evidence="16" id="KW-1185">Reference proteome</keyword>
<evidence type="ECO:0000256" key="11">
    <source>
        <dbReference type="PIRSR" id="PIRSR000099-2"/>
    </source>
</evidence>
<dbReference type="AlphaFoldDB" id="A0A369AKR1"/>
<dbReference type="InterPro" id="IPR016161">
    <property type="entry name" value="Ald_DH/histidinol_DH"/>
</dbReference>
<feature type="active site" description="Proton acceptor" evidence="8 10">
    <location>
        <position position="328"/>
    </location>
</feature>
<evidence type="ECO:0000256" key="9">
    <source>
        <dbReference type="PIRNR" id="PIRNR000099"/>
    </source>
</evidence>
<evidence type="ECO:0000256" key="14">
    <source>
        <dbReference type="RuleBase" id="RU004175"/>
    </source>
</evidence>
<dbReference type="Gene3D" id="1.20.5.1300">
    <property type="match status" value="1"/>
</dbReference>
<feature type="binding site" evidence="8 12">
    <location>
        <position position="328"/>
    </location>
    <ligand>
        <name>substrate</name>
    </ligand>
</feature>
<evidence type="ECO:0000256" key="6">
    <source>
        <dbReference type="ARBA" id="ARBA00023002"/>
    </source>
</evidence>
<feature type="binding site" evidence="8 13">
    <location>
        <position position="361"/>
    </location>
    <ligand>
        <name>Zn(2+)</name>
        <dbReference type="ChEBI" id="CHEBI:29105"/>
    </ligand>
</feature>
<dbReference type="GO" id="GO:0008270">
    <property type="term" value="F:zinc ion binding"/>
    <property type="evidence" value="ECO:0007669"/>
    <property type="project" value="UniProtKB-UniRule"/>
</dbReference>
<evidence type="ECO:0000313" key="16">
    <source>
        <dbReference type="Proteomes" id="UP000253034"/>
    </source>
</evidence>